<reference evidence="2 3" key="1">
    <citation type="journal article" date="2014" name="Am. J. Bot.">
        <title>Genome assembly and annotation for red clover (Trifolium pratense; Fabaceae).</title>
        <authorList>
            <person name="Istvanek J."/>
            <person name="Jaros M."/>
            <person name="Krenek A."/>
            <person name="Repkova J."/>
        </authorList>
    </citation>
    <scope>NUCLEOTIDE SEQUENCE [LARGE SCALE GENOMIC DNA]</scope>
    <source>
        <strain evidence="3">cv. Tatra</strain>
        <tissue evidence="2">Young leaves</tissue>
    </source>
</reference>
<sequence>MLKSLVRKIQKGLSLIVPKNYFNEDVREGYFVVVAMKDGETKRFMIGLEYLNDPVFLRLLDQAREEYGFRQQGTLAVPCGPQELQNILHSSRG</sequence>
<evidence type="ECO:0000313" key="2">
    <source>
        <dbReference type="EMBL" id="PNY11349.1"/>
    </source>
</evidence>
<accession>A0A2K3P7U7</accession>
<gene>
    <name evidence="2" type="ORF">L195_g007953</name>
</gene>
<dbReference type="STRING" id="57577.A0A2K3P7U7"/>
<name>A0A2K3P7U7_TRIPR</name>
<dbReference type="PANTHER" id="PTHR31374:SF188">
    <property type="entry name" value="SAUR-LIKE AUXIN-RESPONSIVE FAMILY PROTEIN"/>
    <property type="match status" value="1"/>
</dbReference>
<reference evidence="2 3" key="2">
    <citation type="journal article" date="2017" name="Front. Plant Sci.">
        <title>Gene Classification and Mining of Molecular Markers Useful in Red Clover (Trifolium pratense) Breeding.</title>
        <authorList>
            <person name="Istvanek J."/>
            <person name="Dluhosova J."/>
            <person name="Dluhos P."/>
            <person name="Patkova L."/>
            <person name="Nedelnik J."/>
            <person name="Repkova J."/>
        </authorList>
    </citation>
    <scope>NUCLEOTIDE SEQUENCE [LARGE SCALE GENOMIC DNA]</scope>
    <source>
        <strain evidence="3">cv. Tatra</strain>
        <tissue evidence="2">Young leaves</tissue>
    </source>
</reference>
<dbReference type="Pfam" id="PF02519">
    <property type="entry name" value="Auxin_inducible"/>
    <property type="match status" value="1"/>
</dbReference>
<organism evidence="2 3">
    <name type="scientific">Trifolium pratense</name>
    <name type="common">Red clover</name>
    <dbReference type="NCBI Taxonomy" id="57577"/>
    <lineage>
        <taxon>Eukaryota</taxon>
        <taxon>Viridiplantae</taxon>
        <taxon>Streptophyta</taxon>
        <taxon>Embryophyta</taxon>
        <taxon>Tracheophyta</taxon>
        <taxon>Spermatophyta</taxon>
        <taxon>Magnoliopsida</taxon>
        <taxon>eudicotyledons</taxon>
        <taxon>Gunneridae</taxon>
        <taxon>Pentapetalae</taxon>
        <taxon>rosids</taxon>
        <taxon>fabids</taxon>
        <taxon>Fabales</taxon>
        <taxon>Fabaceae</taxon>
        <taxon>Papilionoideae</taxon>
        <taxon>50 kb inversion clade</taxon>
        <taxon>NPAAA clade</taxon>
        <taxon>Hologalegina</taxon>
        <taxon>IRL clade</taxon>
        <taxon>Trifolieae</taxon>
        <taxon>Trifolium</taxon>
    </lineage>
</organism>
<comment type="similarity">
    <text evidence="1">Belongs to the ARG7 family.</text>
</comment>
<evidence type="ECO:0000256" key="1">
    <source>
        <dbReference type="ARBA" id="ARBA00006974"/>
    </source>
</evidence>
<dbReference type="EMBL" id="ASHM01004474">
    <property type="protein sequence ID" value="PNY11349.1"/>
    <property type="molecule type" value="Genomic_DNA"/>
</dbReference>
<comment type="caution">
    <text evidence="2">The sequence shown here is derived from an EMBL/GenBank/DDBJ whole genome shotgun (WGS) entry which is preliminary data.</text>
</comment>
<dbReference type="Proteomes" id="UP000236291">
    <property type="component" value="Unassembled WGS sequence"/>
</dbReference>
<dbReference type="InterPro" id="IPR003676">
    <property type="entry name" value="SAUR_fam"/>
</dbReference>
<dbReference type="AlphaFoldDB" id="A0A2K3P7U7"/>
<protein>
    <submittedName>
        <fullName evidence="2">SAUR-like auxin-responsive family protein</fullName>
    </submittedName>
</protein>
<dbReference type="PANTHER" id="PTHR31374">
    <property type="entry name" value="AUXIN-INDUCED PROTEIN-LIKE-RELATED"/>
    <property type="match status" value="1"/>
</dbReference>
<evidence type="ECO:0000313" key="3">
    <source>
        <dbReference type="Proteomes" id="UP000236291"/>
    </source>
</evidence>
<dbReference type="OrthoDB" id="1930622at2759"/>
<proteinExistence type="inferred from homology"/>
<dbReference type="GO" id="GO:0009733">
    <property type="term" value="P:response to auxin"/>
    <property type="evidence" value="ECO:0007669"/>
    <property type="project" value="InterPro"/>
</dbReference>